<reference evidence="3" key="1">
    <citation type="journal article" date="2017" name="MBio">
        <title>Viruses in the Oceanic Basement.</title>
        <authorList>
            <person name="Nigro O.D."/>
            <person name="Jungbluth S.P."/>
            <person name="Steward G.F."/>
            <person name="Rappe M.S."/>
        </authorList>
    </citation>
    <scope>NUCLEOTIDE SEQUENCE</scope>
    <source>
        <strain evidence="3">JdFR1000234</strain>
    </source>
</reference>
<dbReference type="EMBL" id="KY229235">
    <property type="protein sequence ID" value="AQQ75525.1"/>
    <property type="molecule type" value="Genomic_DNA"/>
</dbReference>
<keyword evidence="1" id="KW-0472">Membrane</keyword>
<evidence type="ECO:0000259" key="2">
    <source>
        <dbReference type="Pfam" id="PF13203"/>
    </source>
</evidence>
<dbReference type="PANTHER" id="PTHR38730:SF1">
    <property type="entry name" value="SLL7028 PROTEIN"/>
    <property type="match status" value="1"/>
</dbReference>
<gene>
    <name evidence="3" type="ORF">JDFR1000234_50</name>
</gene>
<keyword evidence="1" id="KW-1133">Transmembrane helix</keyword>
<feature type="domain" description="Putative metallopeptidase" evidence="2">
    <location>
        <begin position="65"/>
        <end position="260"/>
    </location>
</feature>
<dbReference type="InterPro" id="IPR036465">
    <property type="entry name" value="vWFA_dom_sf"/>
</dbReference>
<dbReference type="PANTHER" id="PTHR38730">
    <property type="entry name" value="SLL7028 PROTEIN"/>
    <property type="match status" value="1"/>
</dbReference>
<sequence length="403" mass="47351">MSIYEEVMRAFEDVKLRLLRYFPVFYYFLVGFTVIYDEDKFMSERFPCWASGDAIHLGHLFLTVPPKVRVHAIIHEILHKVLRHPERGRLLIEKEGEEFNLLAWWWACDAKVEQIIKDDGYGFTPTPLLSSLSLSESQIQRMSMEEIYYYLKERQIYDSIQDILGDIKIGKTKKTDKKKILQRGEVSSKKDMKKLIENAILESKKLGQKTAGSGRGSLWREIEKIYKIRTIRNWQVFVREIMMRYLKIFRISTWSRPNRKLPKDLKGKKILSQAKIFIFIDVSGSISKDEFNLFISHVQHLLKLGNSEIVFWDDGVESVHNLRRGERIDKKIDGTMGGGGTYFSKVIDEYKDKTNYYSLNFVLTDGIWLDLQKAEEKLKELKGKKILLTTNRIVKGFDEVYYI</sequence>
<evidence type="ECO:0000313" key="3">
    <source>
        <dbReference type="EMBL" id="AQQ75525.1"/>
    </source>
</evidence>
<dbReference type="Pfam" id="PF13203">
    <property type="entry name" value="DUF2201_N"/>
    <property type="match status" value="1"/>
</dbReference>
<dbReference type="InterPro" id="IPR025154">
    <property type="entry name" value="Put_metallopeptidase_dom"/>
</dbReference>
<name>A0A1S5Y332_9VIRU</name>
<dbReference type="SUPFAM" id="SSF53300">
    <property type="entry name" value="vWA-like"/>
    <property type="match status" value="1"/>
</dbReference>
<evidence type="ECO:0000256" key="1">
    <source>
        <dbReference type="SAM" id="Phobius"/>
    </source>
</evidence>
<feature type="transmembrane region" description="Helical" evidence="1">
    <location>
        <begin position="18"/>
        <end position="36"/>
    </location>
</feature>
<organism evidence="3">
    <name type="scientific">uncultured archaeal virus</name>
    <dbReference type="NCBI Taxonomy" id="1960247"/>
    <lineage>
        <taxon>Viruses</taxon>
        <taxon>environmental samples</taxon>
    </lineage>
</organism>
<keyword evidence="1" id="KW-0812">Transmembrane</keyword>
<protein>
    <submittedName>
        <fullName evidence="3">von Willebrand factor-containing metal-dependent peptidase</fullName>
    </submittedName>
</protein>
<accession>A0A1S5Y332</accession>
<proteinExistence type="predicted"/>